<dbReference type="Pfam" id="PF16015">
    <property type="entry name" value="Promethin"/>
    <property type="match status" value="1"/>
</dbReference>
<dbReference type="Proteomes" id="UP000799444">
    <property type="component" value="Unassembled WGS sequence"/>
</dbReference>
<organism evidence="3 4">
    <name type="scientific">Polyplosphaeria fusca</name>
    <dbReference type="NCBI Taxonomy" id="682080"/>
    <lineage>
        <taxon>Eukaryota</taxon>
        <taxon>Fungi</taxon>
        <taxon>Dikarya</taxon>
        <taxon>Ascomycota</taxon>
        <taxon>Pezizomycotina</taxon>
        <taxon>Dothideomycetes</taxon>
        <taxon>Pleosporomycetidae</taxon>
        <taxon>Pleosporales</taxon>
        <taxon>Tetraplosphaeriaceae</taxon>
        <taxon>Polyplosphaeria</taxon>
    </lineage>
</organism>
<evidence type="ECO:0000313" key="3">
    <source>
        <dbReference type="EMBL" id="KAF2738563.1"/>
    </source>
</evidence>
<protein>
    <submittedName>
        <fullName evidence="3">Uncharacterized protein</fullName>
    </submittedName>
</protein>
<feature type="non-terminal residue" evidence="3">
    <location>
        <position position="1"/>
    </location>
</feature>
<keyword evidence="2" id="KW-0812">Transmembrane</keyword>
<comment type="caution">
    <text evidence="3">The sequence shown here is derived from an EMBL/GenBank/DDBJ whole genome shotgun (WGS) entry which is preliminary data.</text>
</comment>
<gene>
    <name evidence="3" type="ORF">EJ04DRAFT_412966</name>
</gene>
<feature type="transmembrane region" description="Helical" evidence="2">
    <location>
        <begin position="95"/>
        <end position="116"/>
    </location>
</feature>
<feature type="compositionally biased region" description="Basic and acidic residues" evidence="1">
    <location>
        <begin position="174"/>
        <end position="185"/>
    </location>
</feature>
<proteinExistence type="predicted"/>
<sequence length="185" mass="20032">IGGMLMNALNRVFPPEQRAETLNKLQQFAINNPKLAVFLTTQIALTGLPILLFLTFSVTVFLFSLIAALLIGLIAAVLFTAFMVGVALLVLLPTVFLTTFGATFIFLWGLGGYYILKWFNDGEAPAPEGFAIGDKLNNLTGGRMGWLMDGSRKTIEDKKTGADQTPKTHGSESNGKETSKEETNG</sequence>
<evidence type="ECO:0000256" key="1">
    <source>
        <dbReference type="SAM" id="MobiDB-lite"/>
    </source>
</evidence>
<name>A0A9P4R838_9PLEO</name>
<reference evidence="3" key="1">
    <citation type="journal article" date="2020" name="Stud. Mycol.">
        <title>101 Dothideomycetes genomes: a test case for predicting lifestyles and emergence of pathogens.</title>
        <authorList>
            <person name="Haridas S."/>
            <person name="Albert R."/>
            <person name="Binder M."/>
            <person name="Bloem J."/>
            <person name="Labutti K."/>
            <person name="Salamov A."/>
            <person name="Andreopoulos B."/>
            <person name="Baker S."/>
            <person name="Barry K."/>
            <person name="Bills G."/>
            <person name="Bluhm B."/>
            <person name="Cannon C."/>
            <person name="Castanera R."/>
            <person name="Culley D."/>
            <person name="Daum C."/>
            <person name="Ezra D."/>
            <person name="Gonzalez J."/>
            <person name="Henrissat B."/>
            <person name="Kuo A."/>
            <person name="Liang C."/>
            <person name="Lipzen A."/>
            <person name="Lutzoni F."/>
            <person name="Magnuson J."/>
            <person name="Mondo S."/>
            <person name="Nolan M."/>
            <person name="Ohm R."/>
            <person name="Pangilinan J."/>
            <person name="Park H.-J."/>
            <person name="Ramirez L."/>
            <person name="Alfaro M."/>
            <person name="Sun H."/>
            <person name="Tritt A."/>
            <person name="Yoshinaga Y."/>
            <person name="Zwiers L.-H."/>
            <person name="Turgeon B."/>
            <person name="Goodwin S."/>
            <person name="Spatafora J."/>
            <person name="Crous P."/>
            <person name="Grigoriev I."/>
        </authorList>
    </citation>
    <scope>NUCLEOTIDE SEQUENCE</scope>
    <source>
        <strain evidence="3">CBS 125425</strain>
    </source>
</reference>
<dbReference type="AlphaFoldDB" id="A0A9P4R838"/>
<evidence type="ECO:0000313" key="4">
    <source>
        <dbReference type="Proteomes" id="UP000799444"/>
    </source>
</evidence>
<keyword evidence="2" id="KW-1133">Transmembrane helix</keyword>
<evidence type="ECO:0000256" key="2">
    <source>
        <dbReference type="SAM" id="Phobius"/>
    </source>
</evidence>
<dbReference type="EMBL" id="ML996108">
    <property type="protein sequence ID" value="KAF2738563.1"/>
    <property type="molecule type" value="Genomic_DNA"/>
</dbReference>
<feature type="non-terminal residue" evidence="3">
    <location>
        <position position="185"/>
    </location>
</feature>
<feature type="region of interest" description="Disordered" evidence="1">
    <location>
        <begin position="157"/>
        <end position="185"/>
    </location>
</feature>
<keyword evidence="2" id="KW-0472">Membrane</keyword>
<accession>A0A9P4R838</accession>
<dbReference type="OrthoDB" id="3928876at2759"/>
<feature type="compositionally biased region" description="Polar residues" evidence="1">
    <location>
        <begin position="162"/>
        <end position="173"/>
    </location>
</feature>
<keyword evidence="4" id="KW-1185">Reference proteome</keyword>
<feature type="transmembrane region" description="Helical" evidence="2">
    <location>
        <begin position="35"/>
        <end position="54"/>
    </location>
</feature>
<feature type="transmembrane region" description="Helical" evidence="2">
    <location>
        <begin position="61"/>
        <end position="89"/>
    </location>
</feature>